<dbReference type="InterPro" id="IPR024747">
    <property type="entry name" value="Pyridox_Oxase-rel"/>
</dbReference>
<reference evidence="1 2" key="1">
    <citation type="journal article" date="2019" name="Int. J. Syst. Evol. Microbiol.">
        <title>The Global Catalogue of Microorganisms (GCM) 10K type strain sequencing project: providing services to taxonomists for standard genome sequencing and annotation.</title>
        <authorList>
            <consortium name="The Broad Institute Genomics Platform"/>
            <consortium name="The Broad Institute Genome Sequencing Center for Infectious Disease"/>
            <person name="Wu L."/>
            <person name="Ma J."/>
        </authorList>
    </citation>
    <scope>NUCLEOTIDE SEQUENCE [LARGE SCALE GENOMIC DNA]</scope>
    <source>
        <strain evidence="1 2">CGMCC 1.12121</strain>
    </source>
</reference>
<dbReference type="EMBL" id="JBHUDK010000008">
    <property type="protein sequence ID" value="MFD1599299.1"/>
    <property type="molecule type" value="Genomic_DNA"/>
</dbReference>
<dbReference type="Proteomes" id="UP001597085">
    <property type="component" value="Unassembled WGS sequence"/>
</dbReference>
<comment type="caution">
    <text evidence="1">The sequence shown here is derived from an EMBL/GenBank/DDBJ whole genome shotgun (WGS) entry which is preliminary data.</text>
</comment>
<accession>A0ABD6CPD0</accession>
<gene>
    <name evidence="1" type="ORF">ACFSBX_10065</name>
</gene>
<organism evidence="1 2">
    <name type="scientific">Halobellus rarus</name>
    <dbReference type="NCBI Taxonomy" id="1126237"/>
    <lineage>
        <taxon>Archaea</taxon>
        <taxon>Methanobacteriati</taxon>
        <taxon>Methanobacteriota</taxon>
        <taxon>Stenosarchaea group</taxon>
        <taxon>Halobacteria</taxon>
        <taxon>Halobacteriales</taxon>
        <taxon>Haloferacaceae</taxon>
        <taxon>Halobellus</taxon>
    </lineage>
</organism>
<proteinExistence type="predicted"/>
<dbReference type="SUPFAM" id="SSF50475">
    <property type="entry name" value="FMN-binding split barrel"/>
    <property type="match status" value="1"/>
</dbReference>
<protein>
    <submittedName>
        <fullName evidence="1">Pyridoxamine 5'-phosphate oxidase family protein</fullName>
    </submittedName>
</protein>
<dbReference type="InterPro" id="IPR012349">
    <property type="entry name" value="Split_barrel_FMN-bd"/>
</dbReference>
<keyword evidence="2" id="KW-1185">Reference proteome</keyword>
<name>A0ABD6CPD0_9EURY</name>
<sequence>MSQQAEQLDMTDEESAVVLDREAIDELLGTGGVGVLALAEESDPYAIPVSYGYDADAGELYLRLGFGEESEKRRYLKRSDRAALVVTAEGDHGWESVVVRGPLSEIPEANIDGTVVEAIRSIDIPFFTIYEEAPRELEYQLYRLRPEEITGRREKPPVGIE</sequence>
<dbReference type="AlphaFoldDB" id="A0ABD6CPD0"/>
<dbReference type="Gene3D" id="2.30.110.10">
    <property type="entry name" value="Electron Transport, Fmn-binding Protein, Chain A"/>
    <property type="match status" value="1"/>
</dbReference>
<evidence type="ECO:0000313" key="1">
    <source>
        <dbReference type="EMBL" id="MFD1599299.1"/>
    </source>
</evidence>
<dbReference type="Pfam" id="PF12900">
    <property type="entry name" value="Pyridox_ox_2"/>
    <property type="match status" value="1"/>
</dbReference>
<evidence type="ECO:0000313" key="2">
    <source>
        <dbReference type="Proteomes" id="UP001597085"/>
    </source>
</evidence>